<gene>
    <name evidence="3" type="ORF">GCM10023336_27880</name>
</gene>
<keyword evidence="4" id="KW-1185">Reference proteome</keyword>
<keyword evidence="3" id="KW-0808">Transferase</keyword>
<accession>A0ABP9KGS0</accession>
<dbReference type="PANTHER" id="PTHR13136">
    <property type="entry name" value="TESTIS DEVELOPMENT PROTEIN PRTD"/>
    <property type="match status" value="1"/>
</dbReference>
<keyword evidence="3" id="KW-0328">Glycosyltransferase</keyword>
<dbReference type="Pfam" id="PF00156">
    <property type="entry name" value="Pribosyltran"/>
    <property type="match status" value="1"/>
</dbReference>
<evidence type="ECO:0000313" key="3">
    <source>
        <dbReference type="EMBL" id="GAA5055668.1"/>
    </source>
</evidence>
<dbReference type="Gene3D" id="3.40.50.2020">
    <property type="match status" value="1"/>
</dbReference>
<feature type="domain" description="Dienelactone hydrolase" evidence="2">
    <location>
        <begin position="297"/>
        <end position="408"/>
    </location>
</feature>
<dbReference type="SUPFAM" id="SSF53271">
    <property type="entry name" value="PRTase-like"/>
    <property type="match status" value="1"/>
</dbReference>
<dbReference type="Pfam" id="PF01738">
    <property type="entry name" value="DLH"/>
    <property type="match status" value="1"/>
</dbReference>
<dbReference type="InterPro" id="IPR026555">
    <property type="entry name" value="NSL3/Tex30"/>
</dbReference>
<comment type="caution">
    <text evidence="3">The sequence shown here is derived from an EMBL/GenBank/DDBJ whole genome shotgun (WGS) entry which is preliminary data.</text>
</comment>
<organism evidence="3 4">
    <name type="scientific">Streptomyces similanensis</name>
    <dbReference type="NCBI Taxonomy" id="1274988"/>
    <lineage>
        <taxon>Bacteria</taxon>
        <taxon>Bacillati</taxon>
        <taxon>Actinomycetota</taxon>
        <taxon>Actinomycetes</taxon>
        <taxon>Kitasatosporales</taxon>
        <taxon>Streptomycetaceae</taxon>
        <taxon>Streptomyces</taxon>
    </lineage>
</organism>
<sequence>MLFRNRPQAGRRLGDRLAHLSGQDVVVLGLPRGGVPVAAEVAALLGAPLDLCLVRKLGVPAQPELAMGAIGEDGVRVIDDTVAGRAGVPAHALARVEERERRELARRAVRYRGERPPVAVAGRTVVLVDDGVATGSTARAACRTVRARGAARIVLAVPVAPPDWTARLAGEADELISLETPAAFFAVGQFYDDFTQLDDDDVVACLRRARSGGSRTAVDREMAAAVGPVRLTGRLTVPADAAGIVVFAHGSGSGRHSPRNRFVAVGLNRAGLGTLLCDLLTEEEAADRTKVFDIGLLAARLTAVTARLRANPEAGNLPVGYFGASTGAAAALRAAAAPDAHVAAVVSRGGRPDLTSPALSSVTAPTLLVVGGADHQVLDLNRQAQTQLTCENHLTVVPGATHLFEEPGALEAVTDLARDWFTDHLPPAHV</sequence>
<dbReference type="InterPro" id="IPR000836">
    <property type="entry name" value="PRTase_dom"/>
</dbReference>
<dbReference type="Proteomes" id="UP001500124">
    <property type="component" value="Unassembled WGS sequence"/>
</dbReference>
<evidence type="ECO:0000313" key="4">
    <source>
        <dbReference type="Proteomes" id="UP001500124"/>
    </source>
</evidence>
<feature type="domain" description="Phosphoribosyltransferase" evidence="1">
    <location>
        <begin position="18"/>
        <end position="185"/>
    </location>
</feature>
<dbReference type="InterPro" id="IPR029057">
    <property type="entry name" value="PRTase-like"/>
</dbReference>
<dbReference type="CDD" id="cd06223">
    <property type="entry name" value="PRTases_typeI"/>
    <property type="match status" value="1"/>
</dbReference>
<dbReference type="InterPro" id="IPR002925">
    <property type="entry name" value="Dienelactn_hydro"/>
</dbReference>
<reference evidence="4" key="1">
    <citation type="journal article" date="2019" name="Int. J. Syst. Evol. Microbiol.">
        <title>The Global Catalogue of Microorganisms (GCM) 10K type strain sequencing project: providing services to taxonomists for standard genome sequencing and annotation.</title>
        <authorList>
            <consortium name="The Broad Institute Genomics Platform"/>
            <consortium name="The Broad Institute Genome Sequencing Center for Infectious Disease"/>
            <person name="Wu L."/>
            <person name="Ma J."/>
        </authorList>
    </citation>
    <scope>NUCLEOTIDE SEQUENCE [LARGE SCALE GENOMIC DNA]</scope>
    <source>
        <strain evidence="4">JCM 18410</strain>
    </source>
</reference>
<evidence type="ECO:0000259" key="1">
    <source>
        <dbReference type="Pfam" id="PF00156"/>
    </source>
</evidence>
<dbReference type="EMBL" id="BAABKC010000042">
    <property type="protein sequence ID" value="GAA5055668.1"/>
    <property type="molecule type" value="Genomic_DNA"/>
</dbReference>
<dbReference type="Gene3D" id="3.40.50.1820">
    <property type="entry name" value="alpha/beta hydrolase"/>
    <property type="match status" value="1"/>
</dbReference>
<dbReference type="GO" id="GO:0016757">
    <property type="term" value="F:glycosyltransferase activity"/>
    <property type="evidence" value="ECO:0007669"/>
    <property type="project" value="UniProtKB-KW"/>
</dbReference>
<dbReference type="RefSeq" id="WP_345668592.1">
    <property type="nucleotide sequence ID" value="NZ_BAABKC010000042.1"/>
</dbReference>
<dbReference type="InterPro" id="IPR029058">
    <property type="entry name" value="AB_hydrolase_fold"/>
</dbReference>
<proteinExistence type="predicted"/>
<dbReference type="SUPFAM" id="SSF53474">
    <property type="entry name" value="alpha/beta-Hydrolases"/>
    <property type="match status" value="1"/>
</dbReference>
<protein>
    <submittedName>
        <fullName evidence="3">Phosphoribosyltransferase family protein</fullName>
    </submittedName>
</protein>
<dbReference type="Gene3D" id="3.30.1310.20">
    <property type="entry name" value="PRTase-like"/>
    <property type="match status" value="1"/>
</dbReference>
<name>A0ABP9KGS0_9ACTN</name>
<dbReference type="PANTHER" id="PTHR13136:SF11">
    <property type="entry name" value="TESTIS-EXPRESSED PROTEIN 30"/>
    <property type="match status" value="1"/>
</dbReference>
<evidence type="ECO:0000259" key="2">
    <source>
        <dbReference type="Pfam" id="PF01738"/>
    </source>
</evidence>